<evidence type="ECO:0000313" key="2">
    <source>
        <dbReference type="Proteomes" id="UP000029391"/>
    </source>
</evidence>
<dbReference type="AlphaFoldDB" id="A0A091BBR3"/>
<keyword evidence="2" id="KW-1185">Reference proteome</keyword>
<dbReference type="OrthoDB" id="5959054at2"/>
<reference evidence="1 2" key="1">
    <citation type="submission" date="2013-09" db="EMBL/GenBank/DDBJ databases">
        <title>Genome sequencing of Arenimonas composti.</title>
        <authorList>
            <person name="Chen F."/>
            <person name="Wang G."/>
        </authorList>
    </citation>
    <scope>NUCLEOTIDE SEQUENCE [LARGE SCALE GENOMIC DNA]</scope>
    <source>
        <strain evidence="1 2">TR7-09</strain>
    </source>
</reference>
<protein>
    <recommendedName>
        <fullName evidence="3">Phytoene synthase</fullName>
    </recommendedName>
</protein>
<organism evidence="1 2">
    <name type="scientific">Arenimonas composti TR7-09 = DSM 18010</name>
    <dbReference type="NCBI Taxonomy" id="1121013"/>
    <lineage>
        <taxon>Bacteria</taxon>
        <taxon>Pseudomonadati</taxon>
        <taxon>Pseudomonadota</taxon>
        <taxon>Gammaproteobacteria</taxon>
        <taxon>Lysobacterales</taxon>
        <taxon>Lysobacteraceae</taxon>
        <taxon>Arenimonas</taxon>
    </lineage>
</organism>
<gene>
    <name evidence="1" type="ORF">P873_00955</name>
</gene>
<comment type="caution">
    <text evidence="1">The sequence shown here is derived from an EMBL/GenBank/DDBJ whole genome shotgun (WGS) entry which is preliminary data.</text>
</comment>
<dbReference type="eggNOG" id="COG1562">
    <property type="taxonomic scope" value="Bacteria"/>
</dbReference>
<dbReference type="EMBL" id="AWXU01000025">
    <property type="protein sequence ID" value="KFN50093.1"/>
    <property type="molecule type" value="Genomic_DNA"/>
</dbReference>
<dbReference type="STRING" id="1121013.GCA_000426365_00352"/>
<accession>A0A091BBR3</accession>
<evidence type="ECO:0008006" key="3">
    <source>
        <dbReference type="Google" id="ProtNLM"/>
    </source>
</evidence>
<dbReference type="Proteomes" id="UP000029391">
    <property type="component" value="Unassembled WGS sequence"/>
</dbReference>
<dbReference type="RefSeq" id="WP_026815893.1">
    <property type="nucleotide sequence ID" value="NZ_AUFF01000001.1"/>
</dbReference>
<proteinExistence type="predicted"/>
<name>A0A091BBR3_9GAMM</name>
<evidence type="ECO:0000313" key="1">
    <source>
        <dbReference type="EMBL" id="KFN50093.1"/>
    </source>
</evidence>
<sequence>MRPDRPGGDAAAIEHFVHKWFAREPEMALAEVYCPPPLRPRFRAWGALLHELREAAFELSDPRIVASKLPWWAEELQRIGGGEGRHPLAAPLAGPGLPWRGLASALLATVADDSRPADPTAAIAQLQPLAAAIAAVEAGLFGAAAPVPGADTAIAVHLLQERLPHGLAADDQARLPMNLLARHGLDVAAVAAGQGEALLRDWAGELLAAAPERLPGAPLLRRLRLGFDRARLQRLRAGRGFAPPAPLASVLRGWWIARQQ</sequence>